<comment type="function">
    <text evidence="3">Together with the chaperonin GroEL, plays an essential role in assisting protein folding. The GroEL-GroES system forms a nano-cage that allows encapsulation of the non-native substrate proteins and provides a physical environment optimized to promote and accelerate protein folding. GroES binds to the apical surface of the GroEL ring, thereby capping the opening of the GroEL channel.</text>
</comment>
<dbReference type="Gene3D" id="2.30.33.40">
    <property type="entry name" value="GroES chaperonin"/>
    <property type="match status" value="1"/>
</dbReference>
<comment type="similarity">
    <text evidence="1 3">Belongs to the GroES chaperonin family.</text>
</comment>
<dbReference type="PRINTS" id="PR00297">
    <property type="entry name" value="CHAPERONIN10"/>
</dbReference>
<evidence type="ECO:0000256" key="1">
    <source>
        <dbReference type="ARBA" id="ARBA00006975"/>
    </source>
</evidence>
<dbReference type="SMART" id="SM00883">
    <property type="entry name" value="Cpn10"/>
    <property type="match status" value="1"/>
</dbReference>
<dbReference type="Pfam" id="PF00166">
    <property type="entry name" value="Cpn10"/>
    <property type="match status" value="1"/>
</dbReference>
<dbReference type="InterPro" id="IPR037124">
    <property type="entry name" value="Chaperonin_GroES_sf"/>
</dbReference>
<dbReference type="PANTHER" id="PTHR10772:SF63">
    <property type="entry name" value="20 KDA CHAPERONIN, CHLOROPLASTIC"/>
    <property type="match status" value="1"/>
</dbReference>
<dbReference type="SUPFAM" id="SSF50129">
    <property type="entry name" value="GroES-like"/>
    <property type="match status" value="1"/>
</dbReference>
<dbReference type="GO" id="GO:0046872">
    <property type="term" value="F:metal ion binding"/>
    <property type="evidence" value="ECO:0007669"/>
    <property type="project" value="TreeGrafter"/>
</dbReference>
<proteinExistence type="inferred from homology"/>
<dbReference type="AlphaFoldDB" id="A0A1F8HAJ3"/>
<organism evidence="4 5">
    <name type="scientific">Candidatus Yanofskybacteria bacterium RIFCSPLOWO2_02_FULL_47_9b</name>
    <dbReference type="NCBI Taxonomy" id="1802708"/>
    <lineage>
        <taxon>Bacteria</taxon>
        <taxon>Candidatus Yanofskyibacteriota</taxon>
    </lineage>
</organism>
<keyword evidence="2 3" id="KW-0143">Chaperone</keyword>
<comment type="subunit">
    <text evidence="3">Heptamer of 7 subunits arranged in a ring.</text>
</comment>
<name>A0A1F8HAJ3_9BACT</name>
<comment type="caution">
    <text evidence="4">The sequence shown here is derived from an EMBL/GenBank/DDBJ whole genome shotgun (WGS) entry which is preliminary data.</text>
</comment>
<dbReference type="GO" id="GO:0051082">
    <property type="term" value="F:unfolded protein binding"/>
    <property type="evidence" value="ECO:0007669"/>
    <property type="project" value="TreeGrafter"/>
</dbReference>
<accession>A0A1F8HAJ3</accession>
<dbReference type="GO" id="GO:0005524">
    <property type="term" value="F:ATP binding"/>
    <property type="evidence" value="ECO:0007669"/>
    <property type="project" value="InterPro"/>
</dbReference>
<sequence length="85" mass="9517">MIKPLLDHVVLEAMKEVAKKSSIILPETVEKEKSEVAKIIAVGPDVKNVKKGDVVFYRKYSEHKIKDGAKEFIVVKGEDILAIKN</sequence>
<evidence type="ECO:0000313" key="4">
    <source>
        <dbReference type="EMBL" id="OGN34572.1"/>
    </source>
</evidence>
<dbReference type="PANTHER" id="PTHR10772">
    <property type="entry name" value="10 KDA HEAT SHOCK PROTEIN"/>
    <property type="match status" value="1"/>
</dbReference>
<dbReference type="Proteomes" id="UP000178155">
    <property type="component" value="Unassembled WGS sequence"/>
</dbReference>
<dbReference type="GO" id="GO:0051087">
    <property type="term" value="F:protein-folding chaperone binding"/>
    <property type="evidence" value="ECO:0007669"/>
    <property type="project" value="TreeGrafter"/>
</dbReference>
<dbReference type="CDD" id="cd00320">
    <property type="entry name" value="cpn10"/>
    <property type="match status" value="1"/>
</dbReference>
<gene>
    <name evidence="4" type="ORF">A3I39_00090</name>
</gene>
<dbReference type="GO" id="GO:0044183">
    <property type="term" value="F:protein folding chaperone"/>
    <property type="evidence" value="ECO:0007669"/>
    <property type="project" value="InterPro"/>
</dbReference>
<protein>
    <recommendedName>
        <fullName evidence="3">10 kDa chaperonin</fullName>
    </recommendedName>
</protein>
<dbReference type="InterPro" id="IPR011032">
    <property type="entry name" value="GroES-like_sf"/>
</dbReference>
<dbReference type="InterPro" id="IPR020818">
    <property type="entry name" value="Chaperonin_GroES"/>
</dbReference>
<evidence type="ECO:0000256" key="2">
    <source>
        <dbReference type="ARBA" id="ARBA00023186"/>
    </source>
</evidence>
<dbReference type="EMBL" id="MGKW01000005">
    <property type="protein sequence ID" value="OGN34572.1"/>
    <property type="molecule type" value="Genomic_DNA"/>
</dbReference>
<evidence type="ECO:0000313" key="5">
    <source>
        <dbReference type="Proteomes" id="UP000178155"/>
    </source>
</evidence>
<evidence type="ECO:0000256" key="3">
    <source>
        <dbReference type="RuleBase" id="RU000535"/>
    </source>
</evidence>
<reference evidence="4 5" key="1">
    <citation type="journal article" date="2016" name="Nat. Commun.">
        <title>Thousands of microbial genomes shed light on interconnected biogeochemical processes in an aquifer system.</title>
        <authorList>
            <person name="Anantharaman K."/>
            <person name="Brown C.T."/>
            <person name="Hug L.A."/>
            <person name="Sharon I."/>
            <person name="Castelle C.J."/>
            <person name="Probst A.J."/>
            <person name="Thomas B.C."/>
            <person name="Singh A."/>
            <person name="Wilkins M.J."/>
            <person name="Karaoz U."/>
            <person name="Brodie E.L."/>
            <person name="Williams K.H."/>
            <person name="Hubbard S.S."/>
            <person name="Banfield J.F."/>
        </authorList>
    </citation>
    <scope>NUCLEOTIDE SEQUENCE [LARGE SCALE GENOMIC DNA]</scope>
</reference>